<dbReference type="EMBL" id="BGPR01001279">
    <property type="protein sequence ID" value="GBM49977.1"/>
    <property type="molecule type" value="Genomic_DNA"/>
</dbReference>
<proteinExistence type="predicted"/>
<keyword evidence="2" id="KW-1185">Reference proteome</keyword>
<evidence type="ECO:0000313" key="1">
    <source>
        <dbReference type="EMBL" id="GBM49977.1"/>
    </source>
</evidence>
<accession>A0A4Y2G9V4</accession>
<reference evidence="1 2" key="1">
    <citation type="journal article" date="2019" name="Sci. Rep.">
        <title>Orb-weaving spider Araneus ventricosus genome elucidates the spidroin gene catalogue.</title>
        <authorList>
            <person name="Kono N."/>
            <person name="Nakamura H."/>
            <person name="Ohtoshi R."/>
            <person name="Moran D.A.P."/>
            <person name="Shinohara A."/>
            <person name="Yoshida Y."/>
            <person name="Fujiwara M."/>
            <person name="Mori M."/>
            <person name="Tomita M."/>
            <person name="Arakawa K."/>
        </authorList>
    </citation>
    <scope>NUCLEOTIDE SEQUENCE [LARGE SCALE GENOMIC DNA]</scope>
</reference>
<gene>
    <name evidence="1" type="ORF">AVEN_34941_1</name>
</gene>
<comment type="caution">
    <text evidence="1">The sequence shown here is derived from an EMBL/GenBank/DDBJ whole genome shotgun (WGS) entry which is preliminary data.</text>
</comment>
<evidence type="ECO:0000313" key="2">
    <source>
        <dbReference type="Proteomes" id="UP000499080"/>
    </source>
</evidence>
<organism evidence="1 2">
    <name type="scientific">Araneus ventricosus</name>
    <name type="common">Orbweaver spider</name>
    <name type="synonym">Epeira ventricosa</name>
    <dbReference type="NCBI Taxonomy" id="182803"/>
    <lineage>
        <taxon>Eukaryota</taxon>
        <taxon>Metazoa</taxon>
        <taxon>Ecdysozoa</taxon>
        <taxon>Arthropoda</taxon>
        <taxon>Chelicerata</taxon>
        <taxon>Arachnida</taxon>
        <taxon>Araneae</taxon>
        <taxon>Araneomorphae</taxon>
        <taxon>Entelegynae</taxon>
        <taxon>Araneoidea</taxon>
        <taxon>Araneidae</taxon>
        <taxon>Araneus</taxon>
    </lineage>
</organism>
<dbReference type="AlphaFoldDB" id="A0A4Y2G9V4"/>
<name>A0A4Y2G9V4_ARAVE</name>
<sequence>MVRRVYGENISTSRIMENDSLFTNIPENTKHRKQEEQFLYKLAARTSSKSLMITPVGTNKSAQRLIADQLPMGTKLQRDWFTR</sequence>
<protein>
    <submittedName>
        <fullName evidence="1">Uncharacterized protein</fullName>
    </submittedName>
</protein>
<dbReference type="Proteomes" id="UP000499080">
    <property type="component" value="Unassembled WGS sequence"/>
</dbReference>